<accession>A0A3P3Z9I7</accession>
<feature type="region of interest" description="Disordered" evidence="2">
    <location>
        <begin position="2329"/>
        <end position="2363"/>
    </location>
</feature>
<name>A0A3P3Z9I7_LEIBR</name>
<feature type="domain" description="Fibronectin type-III" evidence="3">
    <location>
        <begin position="910"/>
        <end position="1009"/>
    </location>
</feature>
<dbReference type="CDD" id="cd00063">
    <property type="entry name" value="FN3"/>
    <property type="match status" value="13"/>
</dbReference>
<dbReference type="InterPro" id="IPR050991">
    <property type="entry name" value="ECM_Regulatory_Proteins"/>
</dbReference>
<dbReference type="Proteomes" id="UP000319462">
    <property type="component" value="Chromosome 26"/>
</dbReference>
<dbReference type="Gene3D" id="2.60.40.10">
    <property type="entry name" value="Immunoglobulins"/>
    <property type="match status" value="15"/>
</dbReference>
<feature type="domain" description="Fibronectin type-III" evidence="3">
    <location>
        <begin position="3434"/>
        <end position="3532"/>
    </location>
</feature>
<feature type="domain" description="Fibronectin type-III" evidence="3">
    <location>
        <begin position="4874"/>
        <end position="4975"/>
    </location>
</feature>
<dbReference type="KEGG" id="lbz:LBRM_26_2310"/>
<keyword evidence="1" id="KW-0677">Repeat</keyword>
<dbReference type="PROSITE" id="PS50853">
    <property type="entry name" value="FN3"/>
    <property type="match status" value="11"/>
</dbReference>
<feature type="compositionally biased region" description="Basic and acidic residues" evidence="2">
    <location>
        <begin position="4974"/>
        <end position="4986"/>
    </location>
</feature>
<sequence>MPSSDTIAVDTAAAPCQATVVGAFTIANTEAPGVEDVQIAHGASPPAPAVAAAAPEGSKDTLSSSTPQLNCQAAVVRIGEIFGEFSCNVLRADGCSNVYGAKNAPLPTSRATAASRLFSKRGGASTLSPAAETLTEMAADWQHDGQHKCASAAAAAAADLSAPRDASPRTTPALTAAAVVNGAAASDVGPPVNREVEGVLRWELLIYVVLHEEQGCGPGSAIPLGSRNQYRGGHSSGVSQHRGDAPAALEGAREEAAHDECPVPNDARLYFRQTMPTSKLSKVVKLEAGQRYTVRVRCYSRVHVRWSAWSAPIQTATMFPVETRIAEIGYDYVHCTWDRVAQRSEDGLTCETDVATTQWARSIPDFELRLLRESDMAEQYHSTFEAGCRSVTIRDLQSGTHYIVLMRYRTVIHTMREWTEVARLVTASSLEVRLLARGEETFTFAWDREAPKSAGRTPADKETSAAVANGSAFVQACDDDAAVDVLGYLQPRMTVHEYELIIDSPGLHFDPITVPASVHQYTLADVLPSTTYSVSVRALSVEGRWGGRSALLKLRTAAHPVVSVAAVGESFASFTWSREGAEEPHESQLQYRVQSLTSAYYQSETIDLAPPSSTAVHPRRLLNVEHLHAGSAYTVSLRIAIEGTWGIWTEPQRFTTAPTLVLTFLERGEDFLTLDWPSTSLAAAREPGDPSAATAEPLPVYNIVVVKVDGVGERTAVLNERVTRDLSQRGFRVNDLEADTTYDVQCRTWQRNPLTGFEGWGELSTPVRMCTLQPVALHVWDVGEDFIHVVWHRGLSEASTAQADVANAKDNDAASTLTECDHLKYEVVMGCVETGEDAMLHHHVLDTSYTVTQLTPSMTYTIAVRTCDEKGQQGLWSRVTVRTLASIRTTIHEIGEDFVRLVWQRCSVQRDSDLYDTMAADRFVAKYSVLVYGQEPLGVPVVPHTQSGYGAGGGHSDIVRFDVVSSEHTSLRVDGLLPDREYVAVVRAATSSGKWGLWSRPVRFRTNPQFRIPTHQLTIGENYVKVAWSRGGSEASQLLCAAEDSNSDDGKVQLGDWTVTGQELRISGVTTQYARQYPLDADVRELKVCGLLPACAYTIQIRVRGRSGSWGLWSAPAPILTRGTISVTTEEVAENFITVRWERRKVANPQQYPTGHGIATSYHLRVYNTDGVSMETFLVDGDSPYCVTGLQANTYYCVELKANYNDEEWGLWSVPLWCLTMQPMHIQAKLISEESCCLQLTRPSRQRRLPEDDGNPSTEDRVLAHGKLRPMIMLCVTSPILSKAPYHSAAVASGQAKTAYLSDALPPDAAHQRLIYQTELLSSAETVEHTVPNLKCNTVYSVSVRTKLESGEWGMWSPSLVFATIPTTRVSFTTIGESFVSVEWVRHSQVVPPQIENPKQVVLGVATITASRVRVRESGGIYQHTYTVEGAMNSLRIDHLTPATTYMVCVQTFNDNYEWGVWSEEQKVRTVPGMDIHVQHISEDALWVSWSRRTDLHVAGDANTAFNVSISARAYEVCLIGEGGFTHTQKMDSTSLFFRGLMPDAVYTIYVRALFAQSEHWGLWSAQALRTKPRMRVTFGNIGEHFVMLEWRRHLPKPTEADVRQRLEDGGSAGNAYISDESLQNGALVPLSHRETGSSVVKASTCSATGAAVVARQLLSIAETEDVVQLYRFRVQRVSEAHSVVYNIAPTVSGFCLHDLQPSSEYRVWVCAKGHEGVWGLWSEESRVRTLPRLSLEVLNIGEDYVRAQWRRGSWEGVCMTGGDGAEVRQVDGAVSGYEIRVLDTVSTVAAASTTTFRETAAVLSGLHLSTLYTIQVRAKDTYDAWGLWSDPVPFYTLKPVAVRLQRVGETFVDAQWSRAKPRLHPQHAHNEGSETVSDVAGLQVDKKGALHPDERVTRWHVRVSCNRVFAGMPQTDDYRELYAEEGEQALRIDGLLPHATYSIAVRGLNCAGDWGHWSPEAVVSTCPLLKVEVAMTGETFLQLAWRRPEMRSGLTTTAAADWHGNDEGIGAAVLGSDRGEEERPQSQMQLVESTSHIMSTLISPAGASYSENGEDEEDYSALPFFLSTPLEAYLCFPSNAEVHNFQVTIRPMPTEPAFDETDESLVDGARVYETTQPALRLGNLLPGIRYAISVREQQADEEGRLVAGEWGAPSEVVCVQTVPPMQVTPQEIGEDYCLVEWRRAAAASTADSPVHGVPLMSAEGKAMAAATIPTAATWMMTGYKSIEFELQTRRLNMDGTALHNNPLALDSVVSFPSSVNAHHISGLAPSSVYEVRVRAKIENAQWGMWSPAIRFVTQSRLELRVDQVQEVAVRVSWCRPRAVHMRSGSISHVQTEKPERCPTMGSAEGEEDMKEGATGDPEELSGLEVAHRTAFAETSSLQVIQVDYAVHEYELVLEGISVEERRCLTFVQEVQSTLIEDLQQDQLYCLSIRSLSEKQHWSRFSTKVTFLTLACVQVQVAQRTECSARLEWFRPQPDVGKFVELLARHQRDTLHQCDDRERRELLEMKRKIQEQEGKGEPTMVGVGWINPAVREEHNALLREEATLHYQTERVVVGDANCTGYELHVTLEKGDVCLPFITAIEMLRRRRPSGVTTTSSMRELMTSTKRSWHVGPLLTGGSRCFNVGADNGSFREPKRDGSFKMPSSSAVTTVSPPATAASPTAASPTAASPTADSVTLLDVQLLSSVSQVLLQGLSPSAIFSARVRARGVPDFWQPWSRSVKVETLPLVQLDQSRFGEHYINLHWYRGDPLMMAAVAQEAEEFCRLQREFHNFTERDLEEKRNALGPAAFASLVNRLRRLRMLRQLSAARAKEHADGKMGLVVDPSCPVQGFQLRVIDEMGSISEHYLPNSHFHDVNTPPTLSFTVTGLQPNSLYVCCLCPHYGDDVWGCWTVPLKFMTHHIIHLDMTYISENFVDLQWWRLDNKPTSPLDEHDTLLSSRYTEEVQVHQLRITHEDAVTGQEVQEFRNMQACNVLRIDALLPDMKYTIAVREWDPKGDWGLWSAPCSCVTLPSIETAVTDVKESSAMVSWWRMKPRIDYENDMHVLEDSSEITGFYVRLEEVPLHTNFTASPPTTTPVSACRLLSPMGASDACWDGVEALSLSMGDIGVSNNSFHAVARMPSEEKRRAAEVDELEGTLAFGFQRGGPLPPEVHPQLYDGLVPDRIDCSDGAAGSSCPQRQHYLLVKRMTSSTELQLHLGDLHPQSAYQVQVMAETTGGQVGPWSAPHFFITTPQLHLSTDIIDEHYVSLQWGRPQLAPLVAQISGRGGTSSSGGGVAGLFPGSGGFPSTVACGRTAVASSVVVTLPTSQVLHYELEVRGGAGLDFVFSTRIESAAVDGTFRVTGLAMDSAYVARVRSFNDVGEASFWSPVLTFVTLKQLLVYPQEITESTIEMSWARTEQNPEHYLTCATFDTATGMETNAALAAAPVVSEAPASATTPVMQPEQSVARVRPAVCFGEYQAVKYQVRVYHLTEQVAPRLLVDKHLNGNVAKFLVHSLAPNNVYLLYARAINRDGVWSEWSEGRCVYTMRLLLSSIATVGEDFVRVQWARDAPEELHYTPSAAITATGAGGHRHSIAATAVGTNEEHEEDEGSVHDGHLLLEDTVPATQPGSPNKLSADSPDASRLWQQERRFRLHDRPAEAGVVYCSARTSIRSFTISVRRSDEAEGYTVEVPGHVSKHTLPALQPDSIYLICVRAEYRSGERGSWSDTVRSGTYNLLAMDLKEVGEDYISASWQRKANTIHMASLHMGQVEETVCYEVRVRDYTDVPLGEEEGEAAQRRDSESRSVFLHANQRHTLVRELLSNHRYRLSVRRWYCPHAGFARAALAAAPATLTAKARSSASNTVEWCKSNGEDGSQGTPDKEQEKWTTGEVEVSPLLSAVPTVLQLYEQTTHIVMDAPLRESMEKAKAAPGVWSDSEYVVTLRDMVCLVERVGEEYFQLRWARDPRAVPLSVRRAMPLKPIQNYQLRIDELVRDGSGVETSRNSNTLHLDELMAPTETSYFNKAAKPNTLYKVEVRCCIENMWGQWSRPVYIITQPCLEVEVSRIGEECATITWHRPREPLTLPDGEEAVIGDEEEADDSYQLEIAGVGFNYQISKRFKASRSSYTAKHLDADALYSVRVRAGDGLRHPCSLWSDTICFATLKPIQVFVSMLTEQFVHVEWCRPSQTVGEYAERLEQQAGAAAASSLTFAPSAVSLQSQPQPQDDSGESTRGAPVSASALAPHPSGAVQLGNPGSLAFHLCVFNTRETPSVAVVDKQFHKDASHYRLGGLVADTPYVIIVRACCEATNDWGLWSEERTFRTLKLLAPTVSSVGETYAVLAWERNECDSRNAGGGSVGAALGVPTLPTKYLLVLRSTLYGPFEREISAEECRTTATPMQEGYLVSSYRLPQLQPGTEYAVALQPCYGGGGDWGLWSQAATFTTLYPVKLTANSIKNAVDLRWGRCRPALAVGFVEDVSFAEGGAEGPSNSNPAPASQVPAAAAAALPAAGSHTATGAMLVGSRTVSRYRLVVYREADLAALHQSGSSLEGSLVQQPPSGLLVCPNITPGQEHHLGERSSVTVSHQSSTLKHREQQDVLTIHTPAQLYNRLDDPFDPLMSAIQTKIPDMDMAALTSLDGTTALPSPSKDSLFRRQYDVTDAAVSTAPLSPRSQANFTQGGNAALAGAWSTTSSMHEHIEGLTPDTLYVARIRAMDLFGYWGTPVEVRFATPPMAPTQVALRRVNAQFCSLQWAAPEAPADETEAATTRRRYRYVIDQCFLQADGPSSGVSTLGGGGGGASKRKAGGAGAAIGATTTIAAATWHVIDTVEDANVCAVRISGLLSRMRCRVKCARRILPASGSDTDSGAGATVPDEHLGPYSDYSEAVAVSSGTPPEGVVDPHITMLSQNAATLEWLPPPKPSEAATGRYTRPVYHVYLANTTDQPYPVLLATVHRPSYILTNLTPSTTYTVQVVAENTDGVSFRNPILRFHTKSEEDNTVSRHDEGGGASSVAISTAPPLAELVPFHGPRAAPSDDHAGFMDSGVDVADIPTAVQQSMKSPTPPASRRRRGRRGGSSGRANVSSAKRKAIRGRGPANKRGTPGAPGSAAGRRKHSTRSLSSSSSGAKQSSSVAAKQAAAETLRETRPSGGSFLPPLAKTF</sequence>
<feature type="compositionally biased region" description="Low complexity" evidence="2">
    <location>
        <begin position="4198"/>
        <end position="4207"/>
    </location>
</feature>
<feature type="region of interest" description="Disordered" evidence="2">
    <location>
        <begin position="220"/>
        <end position="258"/>
    </location>
</feature>
<dbReference type="PANTHER" id="PTHR46708">
    <property type="entry name" value="TENASCIN"/>
    <property type="match status" value="1"/>
</dbReference>
<dbReference type="Pfam" id="PF00041">
    <property type="entry name" value="fn3"/>
    <property type="match status" value="1"/>
</dbReference>
<feature type="region of interest" description="Disordered" evidence="2">
    <location>
        <begin position="5033"/>
        <end position="5140"/>
    </location>
</feature>
<feature type="domain" description="Fibronectin type-III" evidence="3">
    <location>
        <begin position="4039"/>
        <end position="4147"/>
    </location>
</feature>
<evidence type="ECO:0000313" key="5">
    <source>
        <dbReference type="Proteomes" id="UP000319462"/>
    </source>
</evidence>
<organism evidence="4 5">
    <name type="scientific">Leishmania braziliensis MHOM/BR/75/M2904</name>
    <dbReference type="NCBI Taxonomy" id="420245"/>
    <lineage>
        <taxon>Eukaryota</taxon>
        <taxon>Discoba</taxon>
        <taxon>Euglenozoa</taxon>
        <taxon>Kinetoplastea</taxon>
        <taxon>Metakinetoplastina</taxon>
        <taxon>Trypanosomatida</taxon>
        <taxon>Trypanosomatidae</taxon>
        <taxon>Leishmaniinae</taxon>
        <taxon>Leishmania</taxon>
        <taxon>Leishmania braziliensis species complex</taxon>
    </lineage>
</organism>
<feature type="compositionally biased region" description="Low complexity" evidence="2">
    <location>
        <begin position="5098"/>
        <end position="5119"/>
    </location>
</feature>
<feature type="region of interest" description="Disordered" evidence="2">
    <location>
        <begin position="2635"/>
        <end position="2672"/>
    </location>
</feature>
<dbReference type="InterPro" id="IPR013783">
    <property type="entry name" value="Ig-like_fold"/>
</dbReference>
<proteinExistence type="predicted"/>
<feature type="region of interest" description="Disordered" evidence="2">
    <location>
        <begin position="4974"/>
        <end position="4993"/>
    </location>
</feature>
<feature type="compositionally biased region" description="Low complexity" evidence="2">
    <location>
        <begin position="2646"/>
        <end position="2672"/>
    </location>
</feature>
<dbReference type="EMBL" id="LS997625">
    <property type="protein sequence ID" value="SYZ66898.1"/>
    <property type="molecule type" value="Genomic_DNA"/>
</dbReference>
<dbReference type="InterPro" id="IPR036116">
    <property type="entry name" value="FN3_sf"/>
</dbReference>
<feature type="region of interest" description="Disordered" evidence="2">
    <location>
        <begin position="47"/>
        <end position="66"/>
    </location>
</feature>
<evidence type="ECO:0000313" key="4">
    <source>
        <dbReference type="EMBL" id="SYZ66898.1"/>
    </source>
</evidence>
<feature type="region of interest" description="Disordered" evidence="2">
    <location>
        <begin position="4198"/>
        <end position="4223"/>
    </location>
</feature>
<feature type="domain" description="Fibronectin type-III" evidence="3">
    <location>
        <begin position="3288"/>
        <end position="3380"/>
    </location>
</feature>
<feature type="domain" description="Fibronectin type-III" evidence="3">
    <location>
        <begin position="4306"/>
        <end position="4428"/>
    </location>
</feature>
<feature type="domain" description="Fibronectin type-III" evidence="3">
    <location>
        <begin position="1115"/>
        <end position="1223"/>
    </location>
</feature>
<feature type="domain" description="Fibronectin type-III" evidence="3">
    <location>
        <begin position="3610"/>
        <end position="3719"/>
    </location>
</feature>
<evidence type="ECO:0000256" key="1">
    <source>
        <dbReference type="ARBA" id="ARBA00022737"/>
    </source>
</evidence>
<gene>
    <name evidence="4" type="ORF">LBRM2904_26.2330</name>
</gene>
<feature type="domain" description="Fibronectin type-III" evidence="3">
    <location>
        <begin position="1366"/>
        <end position="1473"/>
    </location>
</feature>
<feature type="domain" description="Fibronectin type-III" evidence="3">
    <location>
        <begin position="1732"/>
        <end position="1840"/>
    </location>
</feature>
<reference evidence="4 5" key="1">
    <citation type="submission" date="2018-09" db="EMBL/GenBank/DDBJ databases">
        <authorList>
            <person name="Peiro R."/>
            <person name="Begona"/>
            <person name="Cbmso G."/>
            <person name="Lopez M."/>
            <person name="Gonzalez S."/>
        </authorList>
    </citation>
    <scope>NUCLEOTIDE SEQUENCE [LARGE SCALE GENOMIC DNA]</scope>
</reference>
<feature type="region of interest" description="Disordered" evidence="2">
    <location>
        <begin position="3846"/>
        <end position="3871"/>
    </location>
</feature>
<dbReference type="PANTHER" id="PTHR46708:SF2">
    <property type="entry name" value="FIBRONECTIN TYPE-III DOMAIN-CONTAINING PROTEIN"/>
    <property type="match status" value="1"/>
</dbReference>
<feature type="region of interest" description="Disordered" evidence="2">
    <location>
        <begin position="5004"/>
        <end position="5023"/>
    </location>
</feature>
<dbReference type="SMART" id="SM00060">
    <property type="entry name" value="FN3"/>
    <property type="match status" value="27"/>
</dbReference>
<feature type="compositionally biased region" description="Polar residues" evidence="2">
    <location>
        <begin position="3607"/>
        <end position="3618"/>
    </location>
</feature>
<dbReference type="InterPro" id="IPR003961">
    <property type="entry name" value="FN3_dom"/>
</dbReference>
<dbReference type="SUPFAM" id="SSF49265">
    <property type="entry name" value="Fibronectin type III"/>
    <property type="match status" value="21"/>
</dbReference>
<evidence type="ECO:0000256" key="2">
    <source>
        <dbReference type="SAM" id="MobiDB-lite"/>
    </source>
</evidence>
<evidence type="ECO:0000259" key="3">
    <source>
        <dbReference type="PROSITE" id="PS50853"/>
    </source>
</evidence>
<protein>
    <submittedName>
        <fullName evidence="4">Fibronectin type III domain containing protein</fullName>
    </submittedName>
</protein>
<dbReference type="RefSeq" id="XP_001562461.2">
    <property type="nucleotide sequence ID" value="XM_001562411.2"/>
</dbReference>
<feature type="domain" description="Fibronectin type-III" evidence="3">
    <location>
        <begin position="773"/>
        <end position="887"/>
    </location>
</feature>
<feature type="region of interest" description="Disordered" evidence="2">
    <location>
        <begin position="3605"/>
        <end position="3624"/>
    </location>
</feature>
<dbReference type="VEuPathDB" id="TriTrypDB:LbrM.26.2310"/>